<dbReference type="GO" id="GO:0007165">
    <property type="term" value="P:signal transduction"/>
    <property type="evidence" value="ECO:0007669"/>
    <property type="project" value="UniProtKB-KW"/>
</dbReference>
<evidence type="ECO:0000313" key="8">
    <source>
        <dbReference type="EMBL" id="ALK44244.1"/>
    </source>
</evidence>
<dbReference type="SMART" id="SM00283">
    <property type="entry name" value="MA"/>
    <property type="match status" value="1"/>
</dbReference>
<evidence type="ECO:0000259" key="6">
    <source>
        <dbReference type="PROSITE" id="PS50111"/>
    </source>
</evidence>
<dbReference type="AlphaFoldDB" id="A0A0N7J5M0"/>
<feature type="transmembrane region" description="Helical" evidence="5">
    <location>
        <begin position="12"/>
        <end position="30"/>
    </location>
</feature>
<evidence type="ECO:0000256" key="5">
    <source>
        <dbReference type="SAM" id="Phobius"/>
    </source>
</evidence>
<reference evidence="8" key="1">
    <citation type="submission" date="2015-08" db="EMBL/GenBank/DDBJ databases">
        <title>Partial sequence of psychrophilic Colwellia sp.</title>
        <authorList>
            <person name="Pankowski J.A."/>
            <person name="Leong J.S."/>
            <person name="Nano F.E."/>
        </authorList>
    </citation>
    <scope>NUCLEOTIDE SEQUENCE</scope>
    <source>
        <strain evidence="8">C1</strain>
    </source>
</reference>
<evidence type="ECO:0000256" key="4">
    <source>
        <dbReference type="PROSITE-ProRule" id="PRU00284"/>
    </source>
</evidence>
<proteinExistence type="inferred from homology"/>
<dbReference type="Pfam" id="PF00015">
    <property type="entry name" value="MCPsignal"/>
    <property type="match status" value="1"/>
</dbReference>
<dbReference type="CDD" id="cd11386">
    <property type="entry name" value="MCP_signal"/>
    <property type="match status" value="1"/>
</dbReference>
<dbReference type="GO" id="GO:0016020">
    <property type="term" value="C:membrane"/>
    <property type="evidence" value="ECO:0007669"/>
    <property type="project" value="UniProtKB-SubCell"/>
</dbReference>
<dbReference type="SMART" id="SM00304">
    <property type="entry name" value="HAMP"/>
    <property type="match status" value="1"/>
</dbReference>
<evidence type="ECO:0000256" key="3">
    <source>
        <dbReference type="ARBA" id="ARBA00029447"/>
    </source>
</evidence>
<keyword evidence="5" id="KW-0472">Membrane</keyword>
<feature type="domain" description="HAMP" evidence="7">
    <location>
        <begin position="210"/>
        <end position="263"/>
    </location>
</feature>
<feature type="transmembrane region" description="Helical" evidence="5">
    <location>
        <begin position="190"/>
        <end position="212"/>
    </location>
</feature>
<dbReference type="GO" id="GO:0004888">
    <property type="term" value="F:transmembrane signaling receptor activity"/>
    <property type="evidence" value="ECO:0007669"/>
    <property type="project" value="InterPro"/>
</dbReference>
<accession>A0A0N7J5M0</accession>
<dbReference type="PROSITE" id="PS50111">
    <property type="entry name" value="CHEMOTAXIS_TRANSDUC_2"/>
    <property type="match status" value="1"/>
</dbReference>
<dbReference type="PROSITE" id="PS50885">
    <property type="entry name" value="HAMP"/>
    <property type="match status" value="1"/>
</dbReference>
<name>A0A0N7J5M0_9GAMM</name>
<evidence type="ECO:0000256" key="2">
    <source>
        <dbReference type="ARBA" id="ARBA00023224"/>
    </source>
</evidence>
<dbReference type="PANTHER" id="PTHR32089:SF112">
    <property type="entry name" value="LYSOZYME-LIKE PROTEIN-RELATED"/>
    <property type="match status" value="1"/>
</dbReference>
<dbReference type="PANTHER" id="PTHR32089">
    <property type="entry name" value="METHYL-ACCEPTING CHEMOTAXIS PROTEIN MCPB"/>
    <property type="match status" value="1"/>
</dbReference>
<keyword evidence="5" id="KW-1133">Transmembrane helix</keyword>
<evidence type="ECO:0000259" key="7">
    <source>
        <dbReference type="PROSITE" id="PS50885"/>
    </source>
</evidence>
<dbReference type="FunFam" id="1.10.287.950:FF:000001">
    <property type="entry name" value="Methyl-accepting chemotaxis sensory transducer"/>
    <property type="match status" value="1"/>
</dbReference>
<comment type="subcellular location">
    <subcellularLocation>
        <location evidence="1">Membrane</location>
    </subcellularLocation>
</comment>
<dbReference type="InterPro" id="IPR004089">
    <property type="entry name" value="MCPsignal_dom"/>
</dbReference>
<dbReference type="Gene3D" id="1.10.287.950">
    <property type="entry name" value="Methyl-accepting chemotaxis protein"/>
    <property type="match status" value="1"/>
</dbReference>
<feature type="domain" description="Methyl-accepting transducer" evidence="6">
    <location>
        <begin position="268"/>
        <end position="504"/>
    </location>
</feature>
<protein>
    <submittedName>
        <fullName evidence="8">Methyl-accepting chemotaxis protein</fullName>
    </submittedName>
</protein>
<organism evidence="8">
    <name type="scientific">Colwellia sp. C1</name>
    <dbReference type="NCBI Taxonomy" id="1737566"/>
    <lineage>
        <taxon>Bacteria</taxon>
        <taxon>Pseudomonadati</taxon>
        <taxon>Pseudomonadota</taxon>
        <taxon>Gammaproteobacteria</taxon>
        <taxon>Alteromonadales</taxon>
        <taxon>Colwelliaceae</taxon>
        <taxon>Colwellia</taxon>
    </lineage>
</organism>
<comment type="similarity">
    <text evidence="3">Belongs to the methyl-accepting chemotaxis (MCP) protein family.</text>
</comment>
<dbReference type="InterPro" id="IPR003660">
    <property type="entry name" value="HAMP_dom"/>
</dbReference>
<dbReference type="EMBL" id="KT428295">
    <property type="protein sequence ID" value="ALK44244.1"/>
    <property type="molecule type" value="Genomic_DNA"/>
</dbReference>
<dbReference type="GO" id="GO:0006935">
    <property type="term" value="P:chemotaxis"/>
    <property type="evidence" value="ECO:0007669"/>
    <property type="project" value="InterPro"/>
</dbReference>
<evidence type="ECO:0000256" key="1">
    <source>
        <dbReference type="ARBA" id="ARBA00004370"/>
    </source>
</evidence>
<sequence length="540" mass="59751">MKTLARVSSKLVILSLVPLLIFSIIIFASIKISAERYQDSQRTLEFRLSQTQQLNLIIRTFASDIIDIAHKARSGMALWQDAETQVNTARTKINQQWQSYQASHLSTQEITIVNSMSPLYQDSVEAMNKISAYMAEASSYSMGNFVDLQMYGALEPFLVKLGQLVVLQKKLAHEEIITNVQLTSQTNQTIFWVVSCIALAILLLGFSIFRAISKPLKHLQKIMTNVEQQSNLALRVELNSQDEFGEIGQSFNTMMDRIVGFISTISNIGTSLDTATENTLTACVEARSQVSCTQDELSNATVSIEQMTKAVEITQTHTEETITVSRDANTHSANNFNVIEKSALQIKQLAEAINHSADQMHVLREHGQQINSVLTVIKAVADQTNLLALNAAIEAARAGEQGRGFAVVADEVRSLAQRTQESTVEIESVIANIRQATDEAAAQMRKNALFADDGASTIKATEVSLQVIMGSFTDIISKNEFINQNQSEQLQAVKEVNNMMTQIFSLSQKSKNTTELVLGNAKDVEDLSLKLKTALTHFCY</sequence>
<dbReference type="PRINTS" id="PR00260">
    <property type="entry name" value="CHEMTRNSDUCR"/>
</dbReference>
<keyword evidence="5" id="KW-0812">Transmembrane</keyword>
<dbReference type="Pfam" id="PF00672">
    <property type="entry name" value="HAMP"/>
    <property type="match status" value="1"/>
</dbReference>
<dbReference type="CDD" id="cd06225">
    <property type="entry name" value="HAMP"/>
    <property type="match status" value="1"/>
</dbReference>
<keyword evidence="2 4" id="KW-0807">Transducer</keyword>
<dbReference type="InterPro" id="IPR004090">
    <property type="entry name" value="Chemotax_Me-accpt_rcpt"/>
</dbReference>
<dbReference type="Gene3D" id="6.10.340.10">
    <property type="match status" value="1"/>
</dbReference>
<dbReference type="SUPFAM" id="SSF58104">
    <property type="entry name" value="Methyl-accepting chemotaxis protein (MCP) signaling domain"/>
    <property type="match status" value="1"/>
</dbReference>